<proteinExistence type="predicted"/>
<protein>
    <submittedName>
        <fullName evidence="2">Uncharacterized protein</fullName>
    </submittedName>
</protein>
<name>A0A2K5KY99_CERAT</name>
<keyword evidence="3" id="KW-1185">Reference proteome</keyword>
<dbReference type="Bgee" id="ENSCATG00000018381">
    <property type="expression patterns" value="Expressed in heart and 12 other cell types or tissues"/>
</dbReference>
<dbReference type="AlphaFoldDB" id="A0A2K5KY99"/>
<dbReference type="Ensembl" id="ENSCATT00000021098.1">
    <property type="protein sequence ID" value="ENSCATP00000005686.1"/>
    <property type="gene ID" value="ENSCATG00000018381.1"/>
</dbReference>
<feature type="transmembrane region" description="Helical" evidence="1">
    <location>
        <begin position="27"/>
        <end position="45"/>
    </location>
</feature>
<sequence length="140" mass="16083">MLFTKTPWMLKLEHVATEVDINVRVSLAPLAVMFHLLWWFWWSFLKMEISHLPRPPSLKTISAGSGWTSLKSEGSAQNSPKPPNFIQEYSLQCRKGTTYQDLCLHTFVISLPPWSCPQGDLFLSWGFTWDGGCLCFCTWP</sequence>
<dbReference type="Proteomes" id="UP000233060">
    <property type="component" value="Unassembled WGS sequence"/>
</dbReference>
<keyword evidence="1" id="KW-0472">Membrane</keyword>
<dbReference type="GeneTree" id="ENSGT00910000147506"/>
<keyword evidence="1" id="KW-0812">Transmembrane</keyword>
<evidence type="ECO:0000313" key="3">
    <source>
        <dbReference type="Proteomes" id="UP000233060"/>
    </source>
</evidence>
<evidence type="ECO:0000256" key="1">
    <source>
        <dbReference type="SAM" id="Phobius"/>
    </source>
</evidence>
<organism evidence="2 3">
    <name type="scientific">Cercocebus atys</name>
    <name type="common">Sooty mangabey</name>
    <name type="synonym">Cercocebus torquatus atys</name>
    <dbReference type="NCBI Taxonomy" id="9531"/>
    <lineage>
        <taxon>Eukaryota</taxon>
        <taxon>Metazoa</taxon>
        <taxon>Chordata</taxon>
        <taxon>Craniata</taxon>
        <taxon>Vertebrata</taxon>
        <taxon>Euteleostomi</taxon>
        <taxon>Mammalia</taxon>
        <taxon>Eutheria</taxon>
        <taxon>Euarchontoglires</taxon>
        <taxon>Primates</taxon>
        <taxon>Haplorrhini</taxon>
        <taxon>Catarrhini</taxon>
        <taxon>Cercopithecidae</taxon>
        <taxon>Cercopithecinae</taxon>
        <taxon>Cercocebus</taxon>
    </lineage>
</organism>
<reference evidence="2" key="1">
    <citation type="submission" date="2025-08" db="UniProtKB">
        <authorList>
            <consortium name="Ensembl"/>
        </authorList>
    </citation>
    <scope>IDENTIFICATION</scope>
</reference>
<dbReference type="OMA" id="SLPPWSC"/>
<accession>A0A2K5KY99</accession>
<reference evidence="2" key="2">
    <citation type="submission" date="2025-09" db="UniProtKB">
        <authorList>
            <consortium name="Ensembl"/>
        </authorList>
    </citation>
    <scope>IDENTIFICATION</scope>
</reference>
<keyword evidence="1" id="KW-1133">Transmembrane helix</keyword>
<evidence type="ECO:0000313" key="2">
    <source>
        <dbReference type="Ensembl" id="ENSCATP00000005686.1"/>
    </source>
</evidence>